<name>R7VMD7_CAPTE</name>
<feature type="compositionally biased region" description="Basic and acidic residues" evidence="4">
    <location>
        <begin position="470"/>
        <end position="484"/>
    </location>
</feature>
<feature type="compositionally biased region" description="Basic residues" evidence="4">
    <location>
        <begin position="98"/>
        <end position="109"/>
    </location>
</feature>
<keyword evidence="9" id="KW-1185">Reference proteome</keyword>
<evidence type="ECO:0000256" key="1">
    <source>
        <dbReference type="ARBA" id="ARBA00006895"/>
    </source>
</evidence>
<gene>
    <name evidence="7" type="ORF">CAPTEDRAFT_161063</name>
</gene>
<comment type="similarity">
    <text evidence="1">Belongs to the CACTIN family.</text>
</comment>
<dbReference type="InterPro" id="IPR018816">
    <property type="entry name" value="Cactin_central"/>
</dbReference>
<evidence type="ECO:0000256" key="2">
    <source>
        <dbReference type="ARBA" id="ARBA00034534"/>
    </source>
</evidence>
<dbReference type="FunCoup" id="R7VMD7">
    <property type="interactions" value="1819"/>
</dbReference>
<feature type="compositionally biased region" description="Acidic residues" evidence="4">
    <location>
        <begin position="485"/>
        <end position="506"/>
    </location>
</feature>
<sequence>MGKTKSGKHRHRSRSRSRDRERSQQKDRRRRRSRSEFSLEDDPRHGNRRRSLSPSPRRGQRSRERSSGDRKSRRSEERSRRKGRSRSESADSSEGHRSRSSKKKKKKKMKSESGSPSRILTASDIERLKEAKQKEKDLMKALETPEEKRARRLAKKEAKERKRKTNMGWDEEYMGYTNADNPFGDEHLLDTFVWSKKLQKEGMTDIENDKIEKLQKMKMMENKIELEKVKKRRLEREKEREAREEEREMMQRDKEAEYYKTWENQEDSFHLQQAQLRSNIRIQDGRAKPIDLLAKYINAEDEDFDVEMHEPYAYLNGLTARDLEDLLEDIKVYLELEQAENTDYWRDITTITEDELNLLRKMDPSSRGERPYRLKNSLKKNRSALSIIVNLVLNRLGVIMSLCHDYVISLLQQLKAHMAKTRLRERHEELLRKKLFRLKREQGISASEPLFPITTTEDEPEPSTSNPEPPPKEETIKEEVNDDKASDEEREEEDDEEPLITEDDVSDQCVQDYQAAGYSPKLIPANHLEPGYIIHTPDEDRLRLQFARKSVQQTGIVQNDTDAELVKAARDGMTNDEASFSVQVPLEKQTMLWSDKYRPRKPRFFNRVHTGFEWNKYNQTHYDVDNPPPKIVQGYKFNIFYPDLIDKTKTPQYHLTPIKGNTDFAILRFSAGPPYEDIAFKIVSREWEHSYKRGFRCQFHNNIFQLWFHFKRYRYRR</sequence>
<dbReference type="EMBL" id="KB291800">
    <property type="protein sequence ID" value="ELU18660.1"/>
    <property type="molecule type" value="Genomic_DNA"/>
</dbReference>
<feature type="coiled-coil region" evidence="3">
    <location>
        <begin position="203"/>
        <end position="256"/>
    </location>
</feature>
<dbReference type="STRING" id="283909.R7VMD7"/>
<proteinExistence type="inferred from homology"/>
<evidence type="ECO:0000313" key="9">
    <source>
        <dbReference type="Proteomes" id="UP000014760"/>
    </source>
</evidence>
<dbReference type="Proteomes" id="UP000014760">
    <property type="component" value="Unassembled WGS sequence"/>
</dbReference>
<evidence type="ECO:0000259" key="6">
    <source>
        <dbReference type="Pfam" id="PF10312"/>
    </source>
</evidence>
<dbReference type="GO" id="GO:0005681">
    <property type="term" value="C:spliceosomal complex"/>
    <property type="evidence" value="ECO:0007669"/>
    <property type="project" value="TreeGrafter"/>
</dbReference>
<dbReference type="SMART" id="SM01050">
    <property type="entry name" value="CactinC_cactus"/>
    <property type="match status" value="1"/>
</dbReference>
<dbReference type="EMBL" id="AMQN01003739">
    <property type="status" value="NOT_ANNOTATED_CDS"/>
    <property type="molecule type" value="Genomic_DNA"/>
</dbReference>
<reference evidence="7 9" key="2">
    <citation type="journal article" date="2013" name="Nature">
        <title>Insights into bilaterian evolution from three spiralian genomes.</title>
        <authorList>
            <person name="Simakov O."/>
            <person name="Marletaz F."/>
            <person name="Cho S.J."/>
            <person name="Edsinger-Gonzales E."/>
            <person name="Havlak P."/>
            <person name="Hellsten U."/>
            <person name="Kuo D.H."/>
            <person name="Larsson T."/>
            <person name="Lv J."/>
            <person name="Arendt D."/>
            <person name="Savage R."/>
            <person name="Osoegawa K."/>
            <person name="de Jong P."/>
            <person name="Grimwood J."/>
            <person name="Chapman J.A."/>
            <person name="Shapiro H."/>
            <person name="Aerts A."/>
            <person name="Otillar R.P."/>
            <person name="Terry A.Y."/>
            <person name="Boore J.L."/>
            <person name="Grigoriev I.V."/>
            <person name="Lindberg D.R."/>
            <person name="Seaver E.C."/>
            <person name="Weisblat D.A."/>
            <person name="Putnam N.H."/>
            <person name="Rokhsar D.S."/>
        </authorList>
    </citation>
    <scope>NUCLEOTIDE SEQUENCE</scope>
    <source>
        <strain evidence="7 9">I ESC-2004</strain>
    </source>
</reference>
<reference evidence="8" key="3">
    <citation type="submission" date="2015-06" db="UniProtKB">
        <authorList>
            <consortium name="EnsemblMetazoa"/>
        </authorList>
    </citation>
    <scope>IDENTIFICATION</scope>
</reference>
<dbReference type="GO" id="GO:0005737">
    <property type="term" value="C:cytoplasm"/>
    <property type="evidence" value="ECO:0007669"/>
    <property type="project" value="TreeGrafter"/>
</dbReference>
<reference evidence="9" key="1">
    <citation type="submission" date="2012-12" db="EMBL/GenBank/DDBJ databases">
        <authorList>
            <person name="Hellsten U."/>
            <person name="Grimwood J."/>
            <person name="Chapman J.A."/>
            <person name="Shapiro H."/>
            <person name="Aerts A."/>
            <person name="Otillar R.P."/>
            <person name="Terry A.Y."/>
            <person name="Boore J.L."/>
            <person name="Simakov O."/>
            <person name="Marletaz F."/>
            <person name="Cho S.-J."/>
            <person name="Edsinger-Gonzales E."/>
            <person name="Havlak P."/>
            <person name="Kuo D.-H."/>
            <person name="Larsson T."/>
            <person name="Lv J."/>
            <person name="Arendt D."/>
            <person name="Savage R."/>
            <person name="Osoegawa K."/>
            <person name="de Jong P."/>
            <person name="Lindberg D.R."/>
            <person name="Seaver E.C."/>
            <person name="Weisblat D.A."/>
            <person name="Putnam N.H."/>
            <person name="Grigoriev I.V."/>
            <person name="Rokhsar D.S."/>
        </authorList>
    </citation>
    <scope>NUCLEOTIDE SEQUENCE</scope>
    <source>
        <strain evidence="9">I ESC-2004</strain>
    </source>
</reference>
<dbReference type="EMBL" id="AMQN01003738">
    <property type="status" value="NOT_ANNOTATED_CDS"/>
    <property type="molecule type" value="Genomic_DNA"/>
</dbReference>
<evidence type="ECO:0000256" key="4">
    <source>
        <dbReference type="SAM" id="MobiDB-lite"/>
    </source>
</evidence>
<dbReference type="Pfam" id="PF10312">
    <property type="entry name" value="Cactin_mid"/>
    <property type="match status" value="1"/>
</dbReference>
<dbReference type="PANTHER" id="PTHR21737:SF4">
    <property type="entry name" value="SPLICING FACTOR CACTIN"/>
    <property type="match status" value="1"/>
</dbReference>
<evidence type="ECO:0000313" key="7">
    <source>
        <dbReference type="EMBL" id="ELU18660.1"/>
    </source>
</evidence>
<organism evidence="7">
    <name type="scientific">Capitella teleta</name>
    <name type="common">Polychaete worm</name>
    <dbReference type="NCBI Taxonomy" id="283909"/>
    <lineage>
        <taxon>Eukaryota</taxon>
        <taxon>Metazoa</taxon>
        <taxon>Spiralia</taxon>
        <taxon>Lophotrochozoa</taxon>
        <taxon>Annelida</taxon>
        <taxon>Polychaeta</taxon>
        <taxon>Sedentaria</taxon>
        <taxon>Scolecida</taxon>
        <taxon>Capitellidae</taxon>
        <taxon>Capitella</taxon>
    </lineage>
</organism>
<dbReference type="OMA" id="HIDFWND"/>
<evidence type="ECO:0000259" key="5">
    <source>
        <dbReference type="Pfam" id="PF09732"/>
    </source>
</evidence>
<evidence type="ECO:0000313" key="8">
    <source>
        <dbReference type="EnsemblMetazoa" id="CapteP161063"/>
    </source>
</evidence>
<dbReference type="AlphaFoldDB" id="R7VMD7"/>
<feature type="compositionally biased region" description="Basic and acidic residues" evidence="4">
    <location>
        <begin position="124"/>
        <end position="160"/>
    </location>
</feature>
<feature type="compositionally biased region" description="Basic residues" evidence="4">
    <location>
        <begin position="1"/>
        <end position="15"/>
    </location>
</feature>
<feature type="compositionally biased region" description="Basic and acidic residues" evidence="4">
    <location>
        <begin position="61"/>
        <end position="97"/>
    </location>
</feature>
<dbReference type="HOGENOM" id="CLU_011759_0_0_1"/>
<keyword evidence="3" id="KW-0175">Coiled coil</keyword>
<feature type="compositionally biased region" description="Basic and acidic residues" evidence="4">
    <location>
        <begin position="34"/>
        <end position="45"/>
    </location>
</feature>
<dbReference type="InterPro" id="IPR019134">
    <property type="entry name" value="Cactin_C"/>
</dbReference>
<dbReference type="Pfam" id="PF09732">
    <property type="entry name" value="CactinC_cactus"/>
    <property type="match status" value="1"/>
</dbReference>
<feature type="region of interest" description="Disordered" evidence="4">
    <location>
        <begin position="447"/>
        <end position="507"/>
    </location>
</feature>
<feature type="domain" description="Splicing factor Cactin C-terminal" evidence="5">
    <location>
        <begin position="593"/>
        <end position="717"/>
    </location>
</feature>
<protein>
    <recommendedName>
        <fullName evidence="2">Splicing factor Cactin</fullName>
    </recommendedName>
</protein>
<dbReference type="OrthoDB" id="265955at2759"/>
<feature type="compositionally biased region" description="Basic and acidic residues" evidence="4">
    <location>
        <begin position="16"/>
        <end position="26"/>
    </location>
</feature>
<dbReference type="EnsemblMetazoa" id="CapteT161063">
    <property type="protein sequence ID" value="CapteP161063"/>
    <property type="gene ID" value="CapteG161063"/>
</dbReference>
<accession>R7VMD7</accession>
<evidence type="ECO:0000256" key="3">
    <source>
        <dbReference type="SAM" id="Coils"/>
    </source>
</evidence>
<dbReference type="PANTHER" id="PTHR21737">
    <property type="entry name" value="POLYGLUTAMINE BINDING PROTEIN 1/MARVEL MEMBRANE-ASSOCIATING DOMAIN CONTAINING 3"/>
    <property type="match status" value="1"/>
</dbReference>
<dbReference type="GO" id="GO:0045292">
    <property type="term" value="P:mRNA cis splicing, via spliceosome"/>
    <property type="evidence" value="ECO:0007669"/>
    <property type="project" value="TreeGrafter"/>
</dbReference>
<feature type="domain" description="Splicing factor cactin central" evidence="6">
    <location>
        <begin position="252"/>
        <end position="427"/>
    </location>
</feature>
<feature type="region of interest" description="Disordered" evidence="4">
    <location>
        <begin position="1"/>
        <end position="166"/>
    </location>
</feature>